<comment type="similarity">
    <text evidence="1">Belongs to the 4-hydroxybenzoyl-CoA thioesterase family.</text>
</comment>
<dbReference type="GO" id="GO:0047617">
    <property type="term" value="F:fatty acyl-CoA hydrolase activity"/>
    <property type="evidence" value="ECO:0007669"/>
    <property type="project" value="TreeGrafter"/>
</dbReference>
<dbReference type="InterPro" id="IPR050563">
    <property type="entry name" value="4-hydroxybenzoyl-CoA_TE"/>
</dbReference>
<evidence type="ECO:0000256" key="1">
    <source>
        <dbReference type="ARBA" id="ARBA00005953"/>
    </source>
</evidence>
<dbReference type="Gene3D" id="3.10.129.10">
    <property type="entry name" value="Hotdog Thioesterase"/>
    <property type="match status" value="1"/>
</dbReference>
<keyword evidence="4" id="KW-1185">Reference proteome</keyword>
<sequence>MRVKLPLAKRYPFETPLSIRVNDLNYGNHLSNDRFLTLAHEARMRFFALLGYKETDFAGEDLIMSDAAQMFLAEGFWGQEIVIQIAVGDIYSLGFDLHYRFLRPEDQQEMARIKTALLCYNYQAKKLVRLPKEAAEKLEKYQGF</sequence>
<reference evidence="3 4" key="1">
    <citation type="journal article" date="2012" name="Stand. Genomic Sci.">
        <title>Complete genome sequencing and analysis of Saprospira grandis str. Lewin, a predatory marine bacterium.</title>
        <authorList>
            <person name="Saw J.H."/>
            <person name="Yuryev A."/>
            <person name="Kanbe M."/>
            <person name="Hou S."/>
            <person name="Young A.G."/>
            <person name="Aizawa S."/>
            <person name="Alam M."/>
        </authorList>
    </citation>
    <scope>NUCLEOTIDE SEQUENCE [LARGE SCALE GENOMIC DNA]</scope>
    <source>
        <strain evidence="3 4">Lewin</strain>
    </source>
</reference>
<name>H6L8R4_SAPGL</name>
<dbReference type="Proteomes" id="UP000007519">
    <property type="component" value="Chromosome"/>
</dbReference>
<dbReference type="SUPFAM" id="SSF54637">
    <property type="entry name" value="Thioesterase/thiol ester dehydrase-isomerase"/>
    <property type="match status" value="1"/>
</dbReference>
<dbReference type="HOGENOM" id="CLU_101141_8_0_10"/>
<dbReference type="AlphaFoldDB" id="H6L8R4"/>
<dbReference type="PANTHER" id="PTHR31793">
    <property type="entry name" value="4-HYDROXYBENZOYL-COA THIOESTERASE FAMILY MEMBER"/>
    <property type="match status" value="1"/>
</dbReference>
<evidence type="ECO:0000256" key="2">
    <source>
        <dbReference type="ARBA" id="ARBA00022801"/>
    </source>
</evidence>
<evidence type="ECO:0000313" key="3">
    <source>
        <dbReference type="EMBL" id="AFC26870.1"/>
    </source>
</evidence>
<dbReference type="eggNOG" id="COG0824">
    <property type="taxonomic scope" value="Bacteria"/>
</dbReference>
<protein>
    <submittedName>
        <fullName evidence="3">Esterase</fullName>
    </submittedName>
</protein>
<dbReference type="InterPro" id="IPR029069">
    <property type="entry name" value="HotDog_dom_sf"/>
</dbReference>
<dbReference type="KEGG" id="sgn:SGRA_4155"/>
<organism evidence="3 4">
    <name type="scientific">Saprospira grandis (strain Lewin)</name>
    <dbReference type="NCBI Taxonomy" id="984262"/>
    <lineage>
        <taxon>Bacteria</taxon>
        <taxon>Pseudomonadati</taxon>
        <taxon>Bacteroidota</taxon>
        <taxon>Saprospiria</taxon>
        <taxon>Saprospirales</taxon>
        <taxon>Saprospiraceae</taxon>
        <taxon>Saprospira</taxon>
    </lineage>
</organism>
<proteinExistence type="inferred from homology"/>
<dbReference type="OrthoDB" id="333038at2"/>
<keyword evidence="2" id="KW-0378">Hydrolase</keyword>
<evidence type="ECO:0000313" key="4">
    <source>
        <dbReference type="Proteomes" id="UP000007519"/>
    </source>
</evidence>
<dbReference type="EMBL" id="CP002831">
    <property type="protein sequence ID" value="AFC26870.1"/>
    <property type="molecule type" value="Genomic_DNA"/>
</dbReference>
<gene>
    <name evidence="3" type="ordered locus">SGRA_4155</name>
</gene>
<accession>H6L8R4</accession>
<dbReference type="Pfam" id="PF13279">
    <property type="entry name" value="4HBT_2"/>
    <property type="match status" value="1"/>
</dbReference>
<dbReference type="STRING" id="984262.SGRA_4155"/>
<dbReference type="PANTHER" id="PTHR31793:SF27">
    <property type="entry name" value="NOVEL THIOESTERASE SUPERFAMILY DOMAIN AND SAPOSIN A-TYPE DOMAIN CONTAINING PROTEIN (0610012H03RIK)"/>
    <property type="match status" value="1"/>
</dbReference>
<dbReference type="RefSeq" id="WP_015694447.1">
    <property type="nucleotide sequence ID" value="NC_016940.1"/>
</dbReference>
<dbReference type="CDD" id="cd00586">
    <property type="entry name" value="4HBT"/>
    <property type="match status" value="1"/>
</dbReference>